<sequence>MLDGRGRVQGFAKTCLDGELGQRKRLCALNRRGSPNPTPSVHRKCFAFSGWIELQWRSQLKHGDDVNRRYAPMYPPPAGSFAAKWAASPPTVGGLRRHMCIYVLEAKRYVNLLAIWEISGGYDGEHRGDSNDRSAVLVALSSPVYEFKTENANLFTRYIGDQ</sequence>
<organism evidence="1 2">
    <name type="scientific">Molorchus minor</name>
    <dbReference type="NCBI Taxonomy" id="1323400"/>
    <lineage>
        <taxon>Eukaryota</taxon>
        <taxon>Metazoa</taxon>
        <taxon>Ecdysozoa</taxon>
        <taxon>Arthropoda</taxon>
        <taxon>Hexapoda</taxon>
        <taxon>Insecta</taxon>
        <taxon>Pterygota</taxon>
        <taxon>Neoptera</taxon>
        <taxon>Endopterygota</taxon>
        <taxon>Coleoptera</taxon>
        <taxon>Polyphaga</taxon>
        <taxon>Cucujiformia</taxon>
        <taxon>Chrysomeloidea</taxon>
        <taxon>Cerambycidae</taxon>
        <taxon>Lamiinae</taxon>
        <taxon>Monochamini</taxon>
        <taxon>Molorchus</taxon>
    </lineage>
</organism>
<comment type="caution">
    <text evidence="1">The sequence shown here is derived from an EMBL/GenBank/DDBJ whole genome shotgun (WGS) entry which is preliminary data.</text>
</comment>
<evidence type="ECO:0000313" key="2">
    <source>
        <dbReference type="Proteomes" id="UP001162164"/>
    </source>
</evidence>
<proteinExistence type="predicted"/>
<evidence type="ECO:0000313" key="1">
    <source>
        <dbReference type="EMBL" id="KAJ8968458.1"/>
    </source>
</evidence>
<reference evidence="1" key="1">
    <citation type="journal article" date="2023" name="Insect Mol. Biol.">
        <title>Genome sequencing provides insights into the evolution of gene families encoding plant cell wall-degrading enzymes in longhorned beetles.</title>
        <authorList>
            <person name="Shin N.R."/>
            <person name="Okamura Y."/>
            <person name="Kirsch R."/>
            <person name="Pauchet Y."/>
        </authorList>
    </citation>
    <scope>NUCLEOTIDE SEQUENCE</scope>
    <source>
        <strain evidence="1">MMC_N1</strain>
    </source>
</reference>
<gene>
    <name evidence="1" type="ORF">NQ317_005842</name>
</gene>
<name>A0ABQ9IXF3_9CUCU</name>
<dbReference type="Proteomes" id="UP001162164">
    <property type="component" value="Unassembled WGS sequence"/>
</dbReference>
<protein>
    <submittedName>
        <fullName evidence="1">Uncharacterized protein</fullName>
    </submittedName>
</protein>
<dbReference type="EMBL" id="JAPWTJ010001990">
    <property type="protein sequence ID" value="KAJ8968458.1"/>
    <property type="molecule type" value="Genomic_DNA"/>
</dbReference>
<accession>A0ABQ9IXF3</accession>
<keyword evidence="2" id="KW-1185">Reference proteome</keyword>